<evidence type="ECO:0000256" key="3">
    <source>
        <dbReference type="ARBA" id="ARBA00022771"/>
    </source>
</evidence>
<reference evidence="7" key="2">
    <citation type="submission" date="2021-08" db="EMBL/GenBank/DDBJ databases">
        <authorList>
            <person name="Gostincar C."/>
            <person name="Sun X."/>
            <person name="Song Z."/>
            <person name="Gunde-Cimerman N."/>
        </authorList>
    </citation>
    <scope>NUCLEOTIDE SEQUENCE</scope>
    <source>
        <strain evidence="7">EXF-8016</strain>
    </source>
</reference>
<dbReference type="InterPro" id="IPR052035">
    <property type="entry name" value="ZnF_BED_domain_contain"/>
</dbReference>
<keyword evidence="2" id="KW-0479">Metal-binding</keyword>
<keyword evidence="3" id="KW-0863">Zinc-finger</keyword>
<dbReference type="GO" id="GO:0046983">
    <property type="term" value="F:protein dimerization activity"/>
    <property type="evidence" value="ECO:0007669"/>
    <property type="project" value="InterPro"/>
</dbReference>
<dbReference type="PANTHER" id="PTHR46481:SF10">
    <property type="entry name" value="ZINC FINGER BED DOMAIN-CONTAINING PROTEIN 39"/>
    <property type="match status" value="1"/>
</dbReference>
<dbReference type="OrthoDB" id="3944016at2759"/>
<keyword evidence="4" id="KW-0862">Zinc</keyword>
<reference evidence="7" key="1">
    <citation type="journal article" date="2021" name="J Fungi (Basel)">
        <title>Virulence traits and population genomics of the black yeast Aureobasidium melanogenum.</title>
        <authorList>
            <person name="Cernosa A."/>
            <person name="Sun X."/>
            <person name="Gostincar C."/>
            <person name="Fang C."/>
            <person name="Gunde-Cimerman N."/>
            <person name="Song Z."/>
        </authorList>
    </citation>
    <scope>NUCLEOTIDE SEQUENCE</scope>
    <source>
        <strain evidence="7">EXF-8016</strain>
    </source>
</reference>
<evidence type="ECO:0000256" key="5">
    <source>
        <dbReference type="ARBA" id="ARBA00023242"/>
    </source>
</evidence>
<comment type="caution">
    <text evidence="7">The sequence shown here is derived from an EMBL/GenBank/DDBJ whole genome shotgun (WGS) entry which is preliminary data.</text>
</comment>
<dbReference type="GO" id="GO:0005634">
    <property type="term" value="C:nucleus"/>
    <property type="evidence" value="ECO:0007669"/>
    <property type="project" value="UniProtKB-SubCell"/>
</dbReference>
<dbReference type="GO" id="GO:0008270">
    <property type="term" value="F:zinc ion binding"/>
    <property type="evidence" value="ECO:0007669"/>
    <property type="project" value="UniProtKB-KW"/>
</dbReference>
<dbReference type="Pfam" id="PF05699">
    <property type="entry name" value="Dimer_Tnp_hAT"/>
    <property type="match status" value="1"/>
</dbReference>
<feature type="domain" description="HAT C-terminal dimerisation" evidence="6">
    <location>
        <begin position="606"/>
        <end position="685"/>
    </location>
</feature>
<evidence type="ECO:0000313" key="8">
    <source>
        <dbReference type="Proteomes" id="UP000767238"/>
    </source>
</evidence>
<organism evidence="7 8">
    <name type="scientific">Aureobasidium melanogenum</name>
    <name type="common">Aureobasidium pullulans var. melanogenum</name>
    <dbReference type="NCBI Taxonomy" id="46634"/>
    <lineage>
        <taxon>Eukaryota</taxon>
        <taxon>Fungi</taxon>
        <taxon>Dikarya</taxon>
        <taxon>Ascomycota</taxon>
        <taxon>Pezizomycotina</taxon>
        <taxon>Dothideomycetes</taxon>
        <taxon>Dothideomycetidae</taxon>
        <taxon>Dothideales</taxon>
        <taxon>Saccotheciaceae</taxon>
        <taxon>Aureobasidium</taxon>
    </lineage>
</organism>
<dbReference type="InterPro" id="IPR008906">
    <property type="entry name" value="HATC_C_dom"/>
</dbReference>
<dbReference type="EMBL" id="JAHFYH010000103">
    <property type="protein sequence ID" value="KAH0213002.1"/>
    <property type="molecule type" value="Genomic_DNA"/>
</dbReference>
<accession>A0A9P8G8P8</accession>
<evidence type="ECO:0000256" key="2">
    <source>
        <dbReference type="ARBA" id="ARBA00022723"/>
    </source>
</evidence>
<dbReference type="InterPro" id="IPR012337">
    <property type="entry name" value="RNaseH-like_sf"/>
</dbReference>
<dbReference type="AlphaFoldDB" id="A0A9P8G8P8"/>
<proteinExistence type="predicted"/>
<protein>
    <recommendedName>
        <fullName evidence="6">HAT C-terminal dimerisation domain-containing protein</fullName>
    </recommendedName>
</protein>
<comment type="subcellular location">
    <subcellularLocation>
        <location evidence="1">Nucleus</location>
    </subcellularLocation>
</comment>
<dbReference type="Proteomes" id="UP000767238">
    <property type="component" value="Unassembled WGS sequence"/>
</dbReference>
<name>A0A9P8G8P8_AURME</name>
<evidence type="ECO:0000256" key="4">
    <source>
        <dbReference type="ARBA" id="ARBA00022833"/>
    </source>
</evidence>
<evidence type="ECO:0000313" key="7">
    <source>
        <dbReference type="EMBL" id="KAH0213002.1"/>
    </source>
</evidence>
<evidence type="ECO:0000259" key="6">
    <source>
        <dbReference type="Pfam" id="PF05699"/>
    </source>
</evidence>
<sequence length="692" mass="78565">MAAIHPFDSQQVEIGSQASETATASSLTSRDDLTAIHAQSDLPDYVHKSRWQPFGIDWHIALSGYQPIRCSKREAQSHVWTVENGLAIETITGNKRHFLSSLKRPNPFASNTPTKRHHALDSKVFRQALLKWHILDQVSLRKATSDAHNDLLSIVNLDTELLTITSHSTMREEVITLYMTSLGIVKGYLAKAKSKVTLSFDIWTAGNKLPLLGIVAHYIDYNYELKVVLLALLEINGSHSGENIAAHLLSVIERFNLCNKLGFFMADNASSNDKALKILKQSISTIDPQKHRLRCLGHIINLTSQAILLGTDKDCLNVEDKTTDEIDEDVAQFAALIRTAEEEKRLHYWRSKGPVGKAHNFCVYVSSSTQREKDFRAAQKTVAGDNSALYQVVRDGGVRWNSTFAMIERLIQLRDPVDYYAQREGRLNSHIKEDTLTSDDWKDLADFKELLEPLKFLSTRQQGNAINGSHGALWEWLSTLDMCLSAFEEKRTDTELCESSFYKACITLGWKKLDKYYELSDYAPAYRAAIALHPAFKAAWFRKHWLTSHPSWIDKAVATTRSMWNGYVKEHKRASKGMRSESSESRDLSRFDQYNLIDEEEEKADELQRYLDAPIEKVQNPILWWQAHEAQYPLLSEMAFDLLAAPAMSAECERVFSRGGRVLGHDRPRTHGDLAEATECLRAWIILGLIQL</sequence>
<gene>
    <name evidence="7" type="ORF">KCV03_g9082</name>
</gene>
<evidence type="ECO:0000256" key="1">
    <source>
        <dbReference type="ARBA" id="ARBA00004123"/>
    </source>
</evidence>
<dbReference type="PANTHER" id="PTHR46481">
    <property type="entry name" value="ZINC FINGER BED DOMAIN-CONTAINING PROTEIN 4"/>
    <property type="match status" value="1"/>
</dbReference>
<dbReference type="SUPFAM" id="SSF53098">
    <property type="entry name" value="Ribonuclease H-like"/>
    <property type="match status" value="1"/>
</dbReference>
<feature type="non-terminal residue" evidence="7">
    <location>
        <position position="1"/>
    </location>
</feature>
<keyword evidence="5" id="KW-0539">Nucleus</keyword>